<dbReference type="AlphaFoldDB" id="A0A238FLY3"/>
<feature type="compositionally biased region" description="Basic and acidic residues" evidence="1">
    <location>
        <begin position="114"/>
        <end position="130"/>
    </location>
</feature>
<evidence type="ECO:0000313" key="2">
    <source>
        <dbReference type="EMBL" id="SCV74772.1"/>
    </source>
</evidence>
<evidence type="ECO:0000313" key="3">
    <source>
        <dbReference type="Proteomes" id="UP000198372"/>
    </source>
</evidence>
<dbReference type="STRING" id="269621.A0A238FLY3"/>
<feature type="compositionally biased region" description="Low complexity" evidence="1">
    <location>
        <begin position="164"/>
        <end position="174"/>
    </location>
</feature>
<feature type="region of interest" description="Disordered" evidence="1">
    <location>
        <begin position="1"/>
        <end position="191"/>
    </location>
</feature>
<dbReference type="Proteomes" id="UP000198372">
    <property type="component" value="Unassembled WGS sequence"/>
</dbReference>
<dbReference type="OrthoDB" id="2530177at2759"/>
<feature type="region of interest" description="Disordered" evidence="1">
    <location>
        <begin position="231"/>
        <end position="263"/>
    </location>
</feature>
<proteinExistence type="predicted"/>
<feature type="compositionally biased region" description="Polar residues" evidence="1">
    <location>
        <begin position="99"/>
        <end position="112"/>
    </location>
</feature>
<feature type="compositionally biased region" description="Basic and acidic residues" evidence="1">
    <location>
        <begin position="144"/>
        <end position="156"/>
    </location>
</feature>
<reference evidence="3" key="1">
    <citation type="submission" date="2016-09" db="EMBL/GenBank/DDBJ databases">
        <authorList>
            <person name="Jeantristanb JTB J.-T."/>
            <person name="Ricardo R."/>
        </authorList>
    </citation>
    <scope>NUCLEOTIDE SEQUENCE [LARGE SCALE GENOMIC DNA]</scope>
</reference>
<name>A0A238FLY3_9BASI</name>
<keyword evidence="3" id="KW-1185">Reference proteome</keyword>
<sequence length="741" mass="82281">MGPRNIHGLFVVETTPRGLSPDSQSTWTRPGDFDNAGHLDDHDPTVCDFAPPIHDHVAPPQSSSPSIARSSYRLSSHYPLESSNPRPASRSGDRGDPHQPQSESIETTSSSHPFDGKHDTGRSSTFDRSHPWASLSNKSLSSEAFRDGSHSTHGQDETTSGQTSAAASSPSAPADANVEPTEDQVKSQASQSVDLLTKSLDLLSFLKEQRAATPVIKLPIPIASSAEAQGVVGESSSGPLPRSSHAATRGSGPITIDGRQMSRSQRVREDPWVCSGCQTDLGWLLLRDPASAEATSYRALFLCNECNLIADEQESSNPDDVKSKSEANYYNSFTMKLEEEAGHSLPAPRRHGGLDRIRLRKKRKEMDDWSASCDVCARIMAWGNVSSIDRDEAPPDLLVEFVCASCYDRYRRCTDCGSRFTPRVGSGKWRLKELFADGKRSCSLPHRPLVLEDTTCDTWRVSHLPHGSEEFEALLHETHKALVATTMSVAAIPDTMESDSPLCVDFRSAAMVCNDVNSILTSLMTQDIEEELGIRRYLAIRWHNPSKQERGDSFVLQSQDPDVIARERPERLMREGFALHSYVCAELDLKYGTVGIHAMVPRGIGHSYFAQTLLAQALLVRIRADLLATNTSRLAQGLDPFPKVHEIWNFMSMNKGSRVLQRNESQRGMIPLEDYLKRYKNVTDASHFPPIRPFFLPDSYLPRYRFYARRFGDDDALTANQESRNTLAATKRKKQQSVPTE</sequence>
<organism evidence="2 3">
    <name type="scientific">Microbotryum intermedium</name>
    <dbReference type="NCBI Taxonomy" id="269621"/>
    <lineage>
        <taxon>Eukaryota</taxon>
        <taxon>Fungi</taxon>
        <taxon>Dikarya</taxon>
        <taxon>Basidiomycota</taxon>
        <taxon>Pucciniomycotina</taxon>
        <taxon>Microbotryomycetes</taxon>
        <taxon>Microbotryales</taxon>
        <taxon>Microbotryaceae</taxon>
        <taxon>Microbotryum</taxon>
    </lineage>
</organism>
<accession>A0A238FLY3</accession>
<feature type="compositionally biased region" description="Low complexity" evidence="1">
    <location>
        <begin position="63"/>
        <end position="76"/>
    </location>
</feature>
<dbReference type="EMBL" id="FMSP01000023">
    <property type="protein sequence ID" value="SCV74772.1"/>
    <property type="molecule type" value="Genomic_DNA"/>
</dbReference>
<evidence type="ECO:0000256" key="1">
    <source>
        <dbReference type="SAM" id="MobiDB-lite"/>
    </source>
</evidence>
<gene>
    <name evidence="2" type="ORF">BQ2448_7801</name>
</gene>
<feature type="compositionally biased region" description="Basic and acidic residues" evidence="1">
    <location>
        <begin position="31"/>
        <end position="45"/>
    </location>
</feature>
<protein>
    <submittedName>
        <fullName evidence="2">BQ2448_7801 protein</fullName>
    </submittedName>
</protein>